<dbReference type="Gene3D" id="1.10.1330.10">
    <property type="entry name" value="Dockerin domain"/>
    <property type="match status" value="1"/>
</dbReference>
<evidence type="ECO:0000313" key="3">
    <source>
        <dbReference type="EMBL" id="OGZ34073.1"/>
    </source>
</evidence>
<dbReference type="SUPFAM" id="SSF63446">
    <property type="entry name" value="Type I dockerin domain"/>
    <property type="match status" value="1"/>
</dbReference>
<dbReference type="InterPro" id="IPR002105">
    <property type="entry name" value="Dockerin_1_rpt"/>
</dbReference>
<sequence>MKYKFVALIFLALFAFVFSANFAFAGSATLSWNANTEIDLAGYKIYYGTASRTGTDPKTCGLCGYSASVNVGNVRTYTFSNLTDNTTYYFSVTAYDTSNNESVFSSQVSKLIAKTADLNSDGIVNMQDASILMANWGATSKPKADINQDGFVNMQDASIMMSQWGS</sequence>
<dbReference type="Pfam" id="PF00404">
    <property type="entry name" value="Dockerin_1"/>
    <property type="match status" value="1"/>
</dbReference>
<dbReference type="AlphaFoldDB" id="A0A1G2F7W3"/>
<accession>A0A1G2F7W3</accession>
<dbReference type="CDD" id="cd14254">
    <property type="entry name" value="Dockerin_II"/>
    <property type="match status" value="1"/>
</dbReference>
<dbReference type="Proteomes" id="UP000179099">
    <property type="component" value="Unassembled WGS sequence"/>
</dbReference>
<feature type="domain" description="Fibronectin type-III" evidence="2">
    <location>
        <begin position="12"/>
        <end position="118"/>
    </location>
</feature>
<dbReference type="GO" id="GO:0004553">
    <property type="term" value="F:hydrolase activity, hydrolyzing O-glycosyl compounds"/>
    <property type="evidence" value="ECO:0007669"/>
    <property type="project" value="InterPro"/>
</dbReference>
<dbReference type="InterPro" id="IPR013783">
    <property type="entry name" value="Ig-like_fold"/>
</dbReference>
<keyword evidence="1" id="KW-0732">Signal</keyword>
<gene>
    <name evidence="3" type="ORF">A2Y98_03305</name>
</gene>
<dbReference type="Pfam" id="PF00041">
    <property type="entry name" value="fn3"/>
    <property type="match status" value="1"/>
</dbReference>
<dbReference type="InterPro" id="IPR003961">
    <property type="entry name" value="FN3_dom"/>
</dbReference>
<dbReference type="PROSITE" id="PS50853">
    <property type="entry name" value="FN3"/>
    <property type="match status" value="1"/>
</dbReference>
<organism evidence="3 4">
    <name type="scientific">Candidatus Portnoybacteria bacterium RBG_19FT_COMBO_36_7</name>
    <dbReference type="NCBI Taxonomy" id="1801992"/>
    <lineage>
        <taxon>Bacteria</taxon>
        <taxon>Candidatus Portnoyibacteriota</taxon>
    </lineage>
</organism>
<dbReference type="InterPro" id="IPR036439">
    <property type="entry name" value="Dockerin_dom_sf"/>
</dbReference>
<dbReference type="GO" id="GO:0000272">
    <property type="term" value="P:polysaccharide catabolic process"/>
    <property type="evidence" value="ECO:0007669"/>
    <property type="project" value="InterPro"/>
</dbReference>
<feature type="signal peptide" evidence="1">
    <location>
        <begin position="1"/>
        <end position="25"/>
    </location>
</feature>
<feature type="chain" id="PRO_5009582834" description="Fibronectin type-III domain-containing protein" evidence="1">
    <location>
        <begin position="26"/>
        <end position="166"/>
    </location>
</feature>
<dbReference type="EMBL" id="MHMW01000019">
    <property type="protein sequence ID" value="OGZ34073.1"/>
    <property type="molecule type" value="Genomic_DNA"/>
</dbReference>
<evidence type="ECO:0000256" key="1">
    <source>
        <dbReference type="SAM" id="SignalP"/>
    </source>
</evidence>
<comment type="caution">
    <text evidence="3">The sequence shown here is derived from an EMBL/GenBank/DDBJ whole genome shotgun (WGS) entry which is preliminary data.</text>
</comment>
<evidence type="ECO:0000313" key="4">
    <source>
        <dbReference type="Proteomes" id="UP000179099"/>
    </source>
</evidence>
<dbReference type="Gene3D" id="2.60.40.10">
    <property type="entry name" value="Immunoglobulins"/>
    <property type="match status" value="1"/>
</dbReference>
<evidence type="ECO:0000259" key="2">
    <source>
        <dbReference type="PROSITE" id="PS50853"/>
    </source>
</evidence>
<proteinExistence type="predicted"/>
<dbReference type="SUPFAM" id="SSF49265">
    <property type="entry name" value="Fibronectin type III"/>
    <property type="match status" value="1"/>
</dbReference>
<protein>
    <recommendedName>
        <fullName evidence="2">Fibronectin type-III domain-containing protein</fullName>
    </recommendedName>
</protein>
<dbReference type="CDD" id="cd00063">
    <property type="entry name" value="FN3"/>
    <property type="match status" value="1"/>
</dbReference>
<name>A0A1G2F7W3_9BACT</name>
<dbReference type="InterPro" id="IPR036116">
    <property type="entry name" value="FN3_sf"/>
</dbReference>
<dbReference type="STRING" id="1801992.A2Y98_03305"/>
<reference evidence="3 4" key="1">
    <citation type="journal article" date="2016" name="Nat. Commun.">
        <title>Thousands of microbial genomes shed light on interconnected biogeochemical processes in an aquifer system.</title>
        <authorList>
            <person name="Anantharaman K."/>
            <person name="Brown C.T."/>
            <person name="Hug L.A."/>
            <person name="Sharon I."/>
            <person name="Castelle C.J."/>
            <person name="Probst A.J."/>
            <person name="Thomas B.C."/>
            <person name="Singh A."/>
            <person name="Wilkins M.J."/>
            <person name="Karaoz U."/>
            <person name="Brodie E.L."/>
            <person name="Williams K.H."/>
            <person name="Hubbard S.S."/>
            <person name="Banfield J.F."/>
        </authorList>
    </citation>
    <scope>NUCLEOTIDE SEQUENCE [LARGE SCALE GENOMIC DNA]</scope>
</reference>